<name>A0ABT3II40_9BACT</name>
<accession>A0ABT3II40</accession>
<dbReference type="InterPro" id="IPR005467">
    <property type="entry name" value="His_kinase_dom"/>
</dbReference>
<keyword evidence="6" id="KW-0472">Membrane</keyword>
<feature type="transmembrane region" description="Helical" evidence="6">
    <location>
        <begin position="82"/>
        <end position="103"/>
    </location>
</feature>
<evidence type="ECO:0000259" key="8">
    <source>
        <dbReference type="PROSITE" id="PS50110"/>
    </source>
</evidence>
<keyword evidence="10" id="KW-1185">Reference proteome</keyword>
<evidence type="ECO:0000256" key="6">
    <source>
        <dbReference type="SAM" id="Phobius"/>
    </source>
</evidence>
<keyword evidence="6" id="KW-0812">Transmembrane</keyword>
<dbReference type="EMBL" id="JAPDNS010000001">
    <property type="protein sequence ID" value="MCW3483635.1"/>
    <property type="molecule type" value="Genomic_DNA"/>
</dbReference>
<protein>
    <recommendedName>
        <fullName evidence="2">histidine kinase</fullName>
        <ecNumber evidence="2">2.7.13.3</ecNumber>
    </recommendedName>
</protein>
<evidence type="ECO:0000256" key="5">
    <source>
        <dbReference type="PROSITE-ProRule" id="PRU00169"/>
    </source>
</evidence>
<feature type="domain" description="Histidine kinase" evidence="7">
    <location>
        <begin position="220"/>
        <end position="434"/>
    </location>
</feature>
<evidence type="ECO:0000313" key="9">
    <source>
        <dbReference type="EMBL" id="MCW3483635.1"/>
    </source>
</evidence>
<feature type="transmembrane region" description="Helical" evidence="6">
    <location>
        <begin position="29"/>
        <end position="51"/>
    </location>
</feature>
<dbReference type="Pfam" id="PF00072">
    <property type="entry name" value="Response_reg"/>
    <property type="match status" value="1"/>
</dbReference>
<dbReference type="PROSITE" id="PS50109">
    <property type="entry name" value="HIS_KIN"/>
    <property type="match status" value="1"/>
</dbReference>
<evidence type="ECO:0000256" key="3">
    <source>
        <dbReference type="ARBA" id="ARBA00022679"/>
    </source>
</evidence>
<dbReference type="InterPro" id="IPR003661">
    <property type="entry name" value="HisK_dim/P_dom"/>
</dbReference>
<gene>
    <name evidence="9" type="ORF">OL497_07005</name>
</gene>
<feature type="transmembrane region" description="Helical" evidence="6">
    <location>
        <begin position="135"/>
        <end position="156"/>
    </location>
</feature>
<comment type="catalytic activity">
    <reaction evidence="1">
        <text>ATP + protein L-histidine = ADP + protein N-phospho-L-histidine.</text>
        <dbReference type="EC" id="2.7.13.3"/>
    </reaction>
</comment>
<dbReference type="PROSITE" id="PS50110">
    <property type="entry name" value="RESPONSE_REGULATORY"/>
    <property type="match status" value="1"/>
</dbReference>
<dbReference type="RefSeq" id="WP_264729155.1">
    <property type="nucleotide sequence ID" value="NZ_JAPDNR010000001.1"/>
</dbReference>
<proteinExistence type="predicted"/>
<reference evidence="9 10" key="1">
    <citation type="submission" date="2022-10" db="EMBL/GenBank/DDBJ databases">
        <title>Chitinophaga nivalis PC15 sp. nov., isolated from Pyeongchang county, South Korea.</title>
        <authorList>
            <person name="Trinh H.N."/>
        </authorList>
    </citation>
    <scope>NUCLEOTIDE SEQUENCE [LARGE SCALE GENOMIC DNA]</scope>
    <source>
        <strain evidence="9 10">PC14</strain>
    </source>
</reference>
<feature type="transmembrane region" description="Helical" evidence="6">
    <location>
        <begin position="168"/>
        <end position="190"/>
    </location>
</feature>
<feature type="transmembrane region" description="Helical" evidence="6">
    <location>
        <begin position="109"/>
        <end position="128"/>
    </location>
</feature>
<dbReference type="SUPFAM" id="SSF52172">
    <property type="entry name" value="CheY-like"/>
    <property type="match status" value="1"/>
</dbReference>
<feature type="transmembrane region" description="Helical" evidence="6">
    <location>
        <begin position="57"/>
        <end position="75"/>
    </location>
</feature>
<dbReference type="InterPro" id="IPR011006">
    <property type="entry name" value="CheY-like_superfamily"/>
</dbReference>
<dbReference type="Gene3D" id="1.10.287.130">
    <property type="match status" value="1"/>
</dbReference>
<evidence type="ECO:0000313" key="10">
    <source>
        <dbReference type="Proteomes" id="UP001207742"/>
    </source>
</evidence>
<dbReference type="Gene3D" id="3.30.565.10">
    <property type="entry name" value="Histidine kinase-like ATPase, C-terminal domain"/>
    <property type="match status" value="1"/>
</dbReference>
<sequence>MNPLKSALTRLLYAGSEELELDSEKRPVIVMNVLALLAAISVLGIGLYLYSLCGSRLLLISVCTESVLLMGIIVLNKMKKHFLANIATLVIHVFFAIFFSGLLGRAMPAELVTAFLLTFIIGASFLVYKQKMVRMICIFTAIALFIIITANNHWGLVKPIPMSLQTEATVRVTCWIGMLVLMMFVTWLIIQKNDQFILENKQLLRQVEQANIAKSIYLRETSHELRTPLGVVFSISQILQASVEEIKDPETAKAVNYLYAASLQGTQIINNVLDLSKLEAGKTDMPVYEPVILKQFVESCIFPHQYVARIREIEIEVDFQEQLPEAIVVEKVALTKIINNLCSNAVKFAGKKSVIQVQVYTQDRNLFFSVTNEGVISARRMQQLFRSFEAQRGVNSTGLGLVITKHLVEGLNGRISVKCAKGNTEFTFFIPLQISKAVVTDKGMGGAQRTALPLAGYKILLIDDNYISLQVLKLPLVSRGATILTAENGREGINLILTEKPDLVITDSVMPGIDGTALLRYLRGIAAYKDLPVIVVTGDTLEIDNEGLLINKIGTLLESGATDCLVKPYDFNDLEDLLLRHLPAREIPEVS</sequence>
<feature type="domain" description="Response regulatory" evidence="8">
    <location>
        <begin position="458"/>
        <end position="582"/>
    </location>
</feature>
<dbReference type="PANTHER" id="PTHR43047">
    <property type="entry name" value="TWO-COMPONENT HISTIDINE PROTEIN KINASE"/>
    <property type="match status" value="1"/>
</dbReference>
<dbReference type="CDD" id="cd00082">
    <property type="entry name" value="HisKA"/>
    <property type="match status" value="1"/>
</dbReference>
<keyword evidence="4" id="KW-0418">Kinase</keyword>
<dbReference type="SMART" id="SM00387">
    <property type="entry name" value="HATPase_c"/>
    <property type="match status" value="1"/>
</dbReference>
<dbReference type="Pfam" id="PF00512">
    <property type="entry name" value="HisKA"/>
    <property type="match status" value="1"/>
</dbReference>
<evidence type="ECO:0000256" key="1">
    <source>
        <dbReference type="ARBA" id="ARBA00000085"/>
    </source>
</evidence>
<dbReference type="InterPro" id="IPR003594">
    <property type="entry name" value="HATPase_dom"/>
</dbReference>
<dbReference type="CDD" id="cd00156">
    <property type="entry name" value="REC"/>
    <property type="match status" value="1"/>
</dbReference>
<keyword evidence="6" id="KW-1133">Transmembrane helix</keyword>
<evidence type="ECO:0000256" key="2">
    <source>
        <dbReference type="ARBA" id="ARBA00012438"/>
    </source>
</evidence>
<dbReference type="SMART" id="SM00388">
    <property type="entry name" value="HisKA"/>
    <property type="match status" value="1"/>
</dbReference>
<dbReference type="PANTHER" id="PTHR43047:SF72">
    <property type="entry name" value="OSMOSENSING HISTIDINE PROTEIN KINASE SLN1"/>
    <property type="match status" value="1"/>
</dbReference>
<comment type="caution">
    <text evidence="9">The sequence shown here is derived from an EMBL/GenBank/DDBJ whole genome shotgun (WGS) entry which is preliminary data.</text>
</comment>
<dbReference type="SUPFAM" id="SSF55874">
    <property type="entry name" value="ATPase domain of HSP90 chaperone/DNA topoisomerase II/histidine kinase"/>
    <property type="match status" value="1"/>
</dbReference>
<dbReference type="InterPro" id="IPR036890">
    <property type="entry name" value="HATPase_C_sf"/>
</dbReference>
<dbReference type="InterPro" id="IPR036097">
    <property type="entry name" value="HisK_dim/P_sf"/>
</dbReference>
<evidence type="ECO:0000259" key="7">
    <source>
        <dbReference type="PROSITE" id="PS50109"/>
    </source>
</evidence>
<dbReference type="SUPFAM" id="SSF47384">
    <property type="entry name" value="Homodimeric domain of signal transducing histidine kinase"/>
    <property type="match status" value="1"/>
</dbReference>
<dbReference type="SMART" id="SM00448">
    <property type="entry name" value="REC"/>
    <property type="match status" value="1"/>
</dbReference>
<dbReference type="Pfam" id="PF02518">
    <property type="entry name" value="HATPase_c"/>
    <property type="match status" value="1"/>
</dbReference>
<dbReference type="EC" id="2.7.13.3" evidence="2"/>
<organism evidence="9 10">
    <name type="scientific">Chitinophaga nivalis</name>
    <dbReference type="NCBI Taxonomy" id="2991709"/>
    <lineage>
        <taxon>Bacteria</taxon>
        <taxon>Pseudomonadati</taxon>
        <taxon>Bacteroidota</taxon>
        <taxon>Chitinophagia</taxon>
        <taxon>Chitinophagales</taxon>
        <taxon>Chitinophagaceae</taxon>
        <taxon>Chitinophaga</taxon>
    </lineage>
</organism>
<dbReference type="Gene3D" id="3.40.50.2300">
    <property type="match status" value="1"/>
</dbReference>
<keyword evidence="3" id="KW-0808">Transferase</keyword>
<dbReference type="Proteomes" id="UP001207742">
    <property type="component" value="Unassembled WGS sequence"/>
</dbReference>
<feature type="modified residue" description="4-aspartylphosphate" evidence="5">
    <location>
        <position position="507"/>
    </location>
</feature>
<keyword evidence="5" id="KW-0597">Phosphoprotein</keyword>
<dbReference type="InterPro" id="IPR001789">
    <property type="entry name" value="Sig_transdc_resp-reg_receiver"/>
</dbReference>
<evidence type="ECO:0000256" key="4">
    <source>
        <dbReference type="ARBA" id="ARBA00022777"/>
    </source>
</evidence>